<protein>
    <submittedName>
        <fullName evidence="1">COMM domain-containing protein 7</fullName>
    </submittedName>
</protein>
<comment type="caution">
    <text evidence="1">The sequence shown here is derived from an EMBL/GenBank/DDBJ whole genome shotgun (WGS) entry which is preliminary data.</text>
</comment>
<name>A0ACB7ELF3_NIBAL</name>
<keyword evidence="2" id="KW-1185">Reference proteome</keyword>
<reference evidence="1" key="1">
    <citation type="submission" date="2020-04" db="EMBL/GenBank/DDBJ databases">
        <title>A chromosome-scale assembly and high-density genetic map of the yellow drum (Nibea albiflora) genome.</title>
        <authorList>
            <person name="Xu D."/>
            <person name="Zhang W."/>
            <person name="Chen R."/>
            <person name="Tan P."/>
            <person name="Wang L."/>
            <person name="Song H."/>
            <person name="Tian L."/>
            <person name="Zhu Q."/>
            <person name="Wang B."/>
        </authorList>
    </citation>
    <scope>NUCLEOTIDE SEQUENCE</scope>
    <source>
        <strain evidence="1">ZJHYS-2018</strain>
    </source>
</reference>
<feature type="non-terminal residue" evidence="1">
    <location>
        <position position="1"/>
    </location>
</feature>
<gene>
    <name evidence="1" type="primary">COMMD7</name>
    <name evidence="1" type="ORF">GBF38_015702</name>
</gene>
<evidence type="ECO:0000313" key="1">
    <source>
        <dbReference type="EMBL" id="KAG8003038.1"/>
    </source>
</evidence>
<sequence>QWGEHYAALSRLAVRQTLMVNQLVDMEWKFGVTVGTSEVQKVGNIFLQMHPWAINSDLLFISTLATSSDPPVASSASEEPSDAASVMKAAPIDQADWPSPPTDESPSWRHADRTERWVNLPHQLGGRVVSFREPCAPSAHDGDPTAQTRTNRSASSSLFGGVNTDSVSEEEEEVIGGEEQEEEAVTDESPTGQADRATLQTGVSPNLHRPAEQSASRSHCSRGNHIHAGRWSRRSRRSRSSRRSRTLEEVCSGCLELHLARFGIPESAAASRCVRSSALVRNNQRGGRKVDPHGSVLRRSLKKRDFVERFGMEGAI</sequence>
<proteinExistence type="predicted"/>
<dbReference type="Proteomes" id="UP000805704">
    <property type="component" value="Chromosome 5"/>
</dbReference>
<evidence type="ECO:0000313" key="2">
    <source>
        <dbReference type="Proteomes" id="UP000805704"/>
    </source>
</evidence>
<dbReference type="EMBL" id="CM024793">
    <property type="protein sequence ID" value="KAG8003038.1"/>
    <property type="molecule type" value="Genomic_DNA"/>
</dbReference>
<accession>A0ACB7ELF3</accession>
<organism evidence="1 2">
    <name type="scientific">Nibea albiflora</name>
    <name type="common">Yellow drum</name>
    <name type="synonym">Corvina albiflora</name>
    <dbReference type="NCBI Taxonomy" id="240163"/>
    <lineage>
        <taxon>Eukaryota</taxon>
        <taxon>Metazoa</taxon>
        <taxon>Chordata</taxon>
        <taxon>Craniata</taxon>
        <taxon>Vertebrata</taxon>
        <taxon>Euteleostomi</taxon>
        <taxon>Actinopterygii</taxon>
        <taxon>Neopterygii</taxon>
        <taxon>Teleostei</taxon>
        <taxon>Neoteleostei</taxon>
        <taxon>Acanthomorphata</taxon>
        <taxon>Eupercaria</taxon>
        <taxon>Sciaenidae</taxon>
        <taxon>Nibea</taxon>
    </lineage>
</organism>